<gene>
    <name evidence="9" type="primary">coq7</name>
    <name evidence="10" type="ORF">EV672_108123</name>
</gene>
<dbReference type="HAMAP" id="MF_01658">
    <property type="entry name" value="COQ7"/>
    <property type="match status" value="1"/>
</dbReference>
<dbReference type="NCBIfam" id="NF033656">
    <property type="entry name" value="DMQ_monoox_COQ7"/>
    <property type="match status" value="1"/>
</dbReference>
<dbReference type="InterPro" id="IPR012347">
    <property type="entry name" value="Ferritin-like"/>
</dbReference>
<keyword evidence="4 9" id="KW-0479">Metal-binding</keyword>
<dbReference type="OrthoDB" id="5192789at2"/>
<keyword evidence="10" id="KW-0830">Ubiquinone</keyword>
<dbReference type="AlphaFoldDB" id="A0A4V6PVC8"/>
<evidence type="ECO:0000313" key="10">
    <source>
        <dbReference type="EMBL" id="TDP81338.1"/>
    </source>
</evidence>
<comment type="function">
    <text evidence="9">Catalyzes the hydroxylation of 2-nonaprenyl-3-methyl-6-methoxy-1,4-benzoquinol during ubiquinone biosynthesis.</text>
</comment>
<evidence type="ECO:0000256" key="6">
    <source>
        <dbReference type="ARBA" id="ARBA00023004"/>
    </source>
</evidence>
<comment type="similarity">
    <text evidence="9">Belongs to the COQ7 family.</text>
</comment>
<dbReference type="CDD" id="cd01042">
    <property type="entry name" value="DMQH"/>
    <property type="match status" value="1"/>
</dbReference>
<dbReference type="PANTHER" id="PTHR11237:SF4">
    <property type="entry name" value="5-DEMETHOXYUBIQUINONE HYDROXYLASE, MITOCHONDRIAL"/>
    <property type="match status" value="1"/>
</dbReference>
<evidence type="ECO:0000256" key="4">
    <source>
        <dbReference type="ARBA" id="ARBA00022723"/>
    </source>
</evidence>
<evidence type="ECO:0000256" key="1">
    <source>
        <dbReference type="ARBA" id="ARBA00004749"/>
    </source>
</evidence>
<keyword evidence="3 9" id="KW-0831">Ubiquinone biosynthesis</keyword>
<dbReference type="EC" id="1.14.99.60" evidence="9"/>
<dbReference type="InterPro" id="IPR047809">
    <property type="entry name" value="COQ7_proteobact"/>
</dbReference>
<feature type="binding site" evidence="9">
    <location>
        <position position="88"/>
    </location>
    <ligand>
        <name>Fe cation</name>
        <dbReference type="ChEBI" id="CHEBI:24875"/>
        <label>1</label>
    </ligand>
</feature>
<feature type="binding site" evidence="9">
    <location>
        <position position="205"/>
    </location>
    <ligand>
        <name>Fe cation</name>
        <dbReference type="ChEBI" id="CHEBI:24875"/>
        <label>2</label>
    </ligand>
</feature>
<comment type="catalytic activity">
    <reaction evidence="9">
        <text>a 5-methoxy-2-methyl-3-(all-trans-polyprenyl)benzene-1,4-diol + AH2 + O2 = a 3-demethylubiquinol + A + H2O</text>
        <dbReference type="Rhea" id="RHEA:50908"/>
        <dbReference type="Rhea" id="RHEA-COMP:10859"/>
        <dbReference type="Rhea" id="RHEA-COMP:10914"/>
        <dbReference type="ChEBI" id="CHEBI:13193"/>
        <dbReference type="ChEBI" id="CHEBI:15377"/>
        <dbReference type="ChEBI" id="CHEBI:15379"/>
        <dbReference type="ChEBI" id="CHEBI:17499"/>
        <dbReference type="ChEBI" id="CHEBI:84167"/>
        <dbReference type="ChEBI" id="CHEBI:84422"/>
        <dbReference type="EC" id="1.14.99.60"/>
    </reaction>
</comment>
<organism evidence="10 11">
    <name type="scientific">Aquabacterium commune</name>
    <dbReference type="NCBI Taxonomy" id="70586"/>
    <lineage>
        <taxon>Bacteria</taxon>
        <taxon>Pseudomonadati</taxon>
        <taxon>Pseudomonadota</taxon>
        <taxon>Betaproteobacteria</taxon>
        <taxon>Burkholderiales</taxon>
        <taxon>Aquabacterium</taxon>
    </lineage>
</organism>
<keyword evidence="8 9" id="KW-0472">Membrane</keyword>
<dbReference type="UniPathway" id="UPA00232"/>
<evidence type="ECO:0000256" key="5">
    <source>
        <dbReference type="ARBA" id="ARBA00023002"/>
    </source>
</evidence>
<dbReference type="GO" id="GO:0008682">
    <property type="term" value="F:3-demethoxyubiquinol 3-hydroxylase activity"/>
    <property type="evidence" value="ECO:0007669"/>
    <property type="project" value="UniProtKB-EC"/>
</dbReference>
<feature type="binding site" evidence="9">
    <location>
        <position position="202"/>
    </location>
    <ligand>
        <name>Fe cation</name>
        <dbReference type="ChEBI" id="CHEBI:24875"/>
        <label>2</label>
    </ligand>
</feature>
<proteinExistence type="inferred from homology"/>
<name>A0A4V6PVC8_9BURK</name>
<dbReference type="SUPFAM" id="SSF47240">
    <property type="entry name" value="Ferritin-like"/>
    <property type="match status" value="1"/>
</dbReference>
<feature type="binding site" evidence="9">
    <location>
        <position position="118"/>
    </location>
    <ligand>
        <name>Fe cation</name>
        <dbReference type="ChEBI" id="CHEBI:24875"/>
        <label>2</label>
    </ligand>
</feature>
<keyword evidence="6 9" id="KW-0408">Iron</keyword>
<keyword evidence="7 9" id="KW-0503">Monooxygenase</keyword>
<dbReference type="PANTHER" id="PTHR11237">
    <property type="entry name" value="COENZYME Q10 BIOSYNTHESIS PROTEIN 7"/>
    <property type="match status" value="1"/>
</dbReference>
<evidence type="ECO:0000256" key="8">
    <source>
        <dbReference type="ARBA" id="ARBA00023136"/>
    </source>
</evidence>
<dbReference type="GO" id="GO:0046872">
    <property type="term" value="F:metal ion binding"/>
    <property type="evidence" value="ECO:0007669"/>
    <property type="project" value="UniProtKB-KW"/>
</dbReference>
<evidence type="ECO:0000256" key="3">
    <source>
        <dbReference type="ARBA" id="ARBA00022688"/>
    </source>
</evidence>
<dbReference type="GO" id="GO:0006744">
    <property type="term" value="P:ubiquinone biosynthetic process"/>
    <property type="evidence" value="ECO:0007669"/>
    <property type="project" value="UniProtKB-UniRule"/>
</dbReference>
<comment type="caution">
    <text evidence="10">The sequence shown here is derived from an EMBL/GenBank/DDBJ whole genome shotgun (WGS) entry which is preliminary data.</text>
</comment>
<dbReference type="RefSeq" id="WP_133610301.1">
    <property type="nucleotide sequence ID" value="NZ_SNXW01000008.1"/>
</dbReference>
<comment type="pathway">
    <text evidence="1 9">Cofactor biosynthesis; ubiquinone biosynthesis.</text>
</comment>
<feature type="binding site" evidence="9">
    <location>
        <position position="121"/>
    </location>
    <ligand>
        <name>Fe cation</name>
        <dbReference type="ChEBI" id="CHEBI:24875"/>
        <label>1</label>
    </ligand>
</feature>
<protein>
    <recommendedName>
        <fullName evidence="9">3-demethoxyubiquinol 3-hydroxylase</fullName>
        <shortName evidence="9">DMQ hydroxylase</shortName>
        <ecNumber evidence="9">1.14.99.60</ecNumber>
    </recommendedName>
    <alternativeName>
        <fullName evidence="9">2-nonaprenyl-3-methyl-6-methoxy-1,4-benzoquinol hydroxylase</fullName>
    </alternativeName>
</protein>
<dbReference type="EMBL" id="SNXW01000008">
    <property type="protein sequence ID" value="TDP81338.1"/>
    <property type="molecule type" value="Genomic_DNA"/>
</dbReference>
<sequence>MDTAAHPTLTALPPGAAPSAIQHDGRDRLIIALDTALRAAFGEHVAARPCPKPVVASDALGADEGDAVLSPEDKRLSAALMRVNHVGEVCAQALYASQSWGTRDPLLKAQFEAAAREEVDHLAWTEQRLKELGGRTSLLNPLWYAGSFAIGLIAARAGDRHSLGFVVETERQVEAHLNEHMDRLPAADQASRAIVAQMRDDEVAHADAAEKAGGLPLPAPVRGLMKLVAKVMTATAHRI</sequence>
<dbReference type="Proteomes" id="UP000294593">
    <property type="component" value="Unassembled WGS sequence"/>
</dbReference>
<accession>A0A4V6PVC8</accession>
<keyword evidence="11" id="KW-1185">Reference proteome</keyword>
<feature type="binding site" evidence="9">
    <location>
        <position position="118"/>
    </location>
    <ligand>
        <name>Fe cation</name>
        <dbReference type="ChEBI" id="CHEBI:24875"/>
        <label>1</label>
    </ligand>
</feature>
<comment type="cofactor">
    <cofactor evidence="9">
        <name>Fe cation</name>
        <dbReference type="ChEBI" id="CHEBI:24875"/>
    </cofactor>
    <text evidence="9">Binds 2 iron ions per subunit.</text>
</comment>
<keyword evidence="2 9" id="KW-1003">Cell membrane</keyword>
<dbReference type="GO" id="GO:0005886">
    <property type="term" value="C:plasma membrane"/>
    <property type="evidence" value="ECO:0007669"/>
    <property type="project" value="UniProtKB-SubCell"/>
</dbReference>
<feature type="binding site" evidence="9">
    <location>
        <position position="170"/>
    </location>
    <ligand>
        <name>Fe cation</name>
        <dbReference type="ChEBI" id="CHEBI:24875"/>
        <label>2</label>
    </ligand>
</feature>
<dbReference type="InterPro" id="IPR011566">
    <property type="entry name" value="Ubq_synth_Coq7"/>
</dbReference>
<keyword evidence="5 9" id="KW-0560">Oxidoreductase</keyword>
<evidence type="ECO:0000313" key="11">
    <source>
        <dbReference type="Proteomes" id="UP000294593"/>
    </source>
</evidence>
<evidence type="ECO:0000256" key="2">
    <source>
        <dbReference type="ARBA" id="ARBA00022475"/>
    </source>
</evidence>
<evidence type="ECO:0000256" key="7">
    <source>
        <dbReference type="ARBA" id="ARBA00023033"/>
    </source>
</evidence>
<reference evidence="10 11" key="1">
    <citation type="submission" date="2019-03" db="EMBL/GenBank/DDBJ databases">
        <title>Genomic Encyclopedia of Type Strains, Phase IV (KMG-IV): sequencing the most valuable type-strain genomes for metagenomic binning, comparative biology and taxonomic classification.</title>
        <authorList>
            <person name="Goeker M."/>
        </authorList>
    </citation>
    <scope>NUCLEOTIDE SEQUENCE [LARGE SCALE GENOMIC DNA]</scope>
    <source>
        <strain evidence="10 11">DSM 11901</strain>
    </source>
</reference>
<comment type="subcellular location">
    <subcellularLocation>
        <location evidence="9">Cell membrane</location>
        <topology evidence="9">Peripheral membrane protein</topology>
    </subcellularLocation>
</comment>
<dbReference type="InterPro" id="IPR009078">
    <property type="entry name" value="Ferritin-like_SF"/>
</dbReference>
<evidence type="ECO:0000256" key="9">
    <source>
        <dbReference type="HAMAP-Rule" id="MF_01658"/>
    </source>
</evidence>
<dbReference type="Pfam" id="PF03232">
    <property type="entry name" value="COQ7"/>
    <property type="match status" value="1"/>
</dbReference>
<dbReference type="Gene3D" id="1.20.1260.10">
    <property type="match status" value="1"/>
</dbReference>
<feature type="binding site" evidence="9">
    <location>
        <position position="202"/>
    </location>
    <ligand>
        <name>Fe cation</name>
        <dbReference type="ChEBI" id="CHEBI:24875"/>
        <label>1</label>
    </ligand>
</feature>